<sequence length="192" mass="21112">MEPQLKDPEDHGPPDEPLPDLECAVCFGQFNNIFNTPKILQCNHTFCLECLARINIISAQPESIQCPLCRASTPLPALGLPKLATDPTVLSCLPEPMQHVYSIRFSRDQGKLQVKRVPSSAPPCSRETRHSLDLGVPADGPQAERQSQTAFGLSLFLRLVKMPICRLLFMALGMLAVVSLTVGIVIILSQRK</sequence>
<dbReference type="Proteomes" id="UP000314983">
    <property type="component" value="Chromosome 5"/>
</dbReference>
<evidence type="ECO:0000259" key="6">
    <source>
        <dbReference type="PROSITE" id="PS50089"/>
    </source>
</evidence>
<feature type="transmembrane region" description="Helical" evidence="5">
    <location>
        <begin position="167"/>
        <end position="188"/>
    </location>
</feature>
<evidence type="ECO:0000256" key="4">
    <source>
        <dbReference type="PROSITE-ProRule" id="PRU00175"/>
    </source>
</evidence>
<dbReference type="Ensembl" id="ENSEEET00000019717.2">
    <property type="protein sequence ID" value="ENSEEEP00000019502.2"/>
    <property type="gene ID" value="ENSEEEG00000009564.2"/>
</dbReference>
<evidence type="ECO:0000256" key="3">
    <source>
        <dbReference type="ARBA" id="ARBA00022833"/>
    </source>
</evidence>
<evidence type="ECO:0000256" key="2">
    <source>
        <dbReference type="ARBA" id="ARBA00022771"/>
    </source>
</evidence>
<dbReference type="KEGG" id="eee:113586781"/>
<protein>
    <recommendedName>
        <fullName evidence="6">RING-type domain-containing protein</fullName>
    </recommendedName>
</protein>
<gene>
    <name evidence="7" type="primary">LOC113586781</name>
</gene>
<dbReference type="AlphaFoldDB" id="A0A4W4F469"/>
<proteinExistence type="predicted"/>
<dbReference type="PROSITE" id="PS50089">
    <property type="entry name" value="ZF_RING_2"/>
    <property type="match status" value="1"/>
</dbReference>
<reference evidence="8" key="1">
    <citation type="journal article" date="2014" name="Science">
        <title>Nonhuman genetics. Genomic basis for the convergent evolution of electric organs.</title>
        <authorList>
            <person name="Gallant J.R."/>
            <person name="Traeger L.L."/>
            <person name="Volkening J.D."/>
            <person name="Moffett H."/>
            <person name="Chen P.H."/>
            <person name="Novina C.D."/>
            <person name="Phillips G.N.Jr."/>
            <person name="Anand R."/>
            <person name="Wells G.B."/>
            <person name="Pinch M."/>
            <person name="Guth R."/>
            <person name="Unguez G.A."/>
            <person name="Albert J.S."/>
            <person name="Zakon H.H."/>
            <person name="Samanta M.P."/>
            <person name="Sussman M.R."/>
        </authorList>
    </citation>
    <scope>NUCLEOTIDE SEQUENCE [LARGE SCALE GENOMIC DNA]</scope>
</reference>
<dbReference type="GeneTree" id="ENSGT00940000166999"/>
<feature type="domain" description="RING-type" evidence="6">
    <location>
        <begin position="23"/>
        <end position="70"/>
    </location>
</feature>
<evidence type="ECO:0000313" key="7">
    <source>
        <dbReference type="Ensembl" id="ENSEEEP00000019502.2"/>
    </source>
</evidence>
<dbReference type="OMA" id="TWRTWIL"/>
<dbReference type="InterPro" id="IPR017907">
    <property type="entry name" value="Znf_RING_CS"/>
</dbReference>
<name>A0A4W4F469_ELEEL</name>
<dbReference type="PANTHER" id="PTHR22791">
    <property type="entry name" value="RING-TYPE DOMAIN-CONTAINING PROTEIN"/>
    <property type="match status" value="1"/>
</dbReference>
<dbReference type="SUPFAM" id="SSF57850">
    <property type="entry name" value="RING/U-box"/>
    <property type="match status" value="1"/>
</dbReference>
<dbReference type="GO" id="GO:0008270">
    <property type="term" value="F:zinc ion binding"/>
    <property type="evidence" value="ECO:0007669"/>
    <property type="project" value="UniProtKB-KW"/>
</dbReference>
<keyword evidence="3" id="KW-0862">Zinc</keyword>
<organism evidence="7 8">
    <name type="scientific">Electrophorus electricus</name>
    <name type="common">Electric eel</name>
    <name type="synonym">Gymnotus electricus</name>
    <dbReference type="NCBI Taxonomy" id="8005"/>
    <lineage>
        <taxon>Eukaryota</taxon>
        <taxon>Metazoa</taxon>
        <taxon>Chordata</taxon>
        <taxon>Craniata</taxon>
        <taxon>Vertebrata</taxon>
        <taxon>Euteleostomi</taxon>
        <taxon>Actinopterygii</taxon>
        <taxon>Neopterygii</taxon>
        <taxon>Teleostei</taxon>
        <taxon>Ostariophysi</taxon>
        <taxon>Gymnotiformes</taxon>
        <taxon>Gymnotoidei</taxon>
        <taxon>Gymnotidae</taxon>
        <taxon>Electrophorus</taxon>
    </lineage>
</organism>
<evidence type="ECO:0000256" key="5">
    <source>
        <dbReference type="SAM" id="Phobius"/>
    </source>
</evidence>
<dbReference type="InterPro" id="IPR001841">
    <property type="entry name" value="Znf_RING"/>
</dbReference>
<keyword evidence="2 4" id="KW-0863">Zinc-finger</keyword>
<reference evidence="8" key="2">
    <citation type="journal article" date="2017" name="Sci. Adv.">
        <title>A tail of two voltages: Proteomic comparison of the three electric organs of the electric eel.</title>
        <authorList>
            <person name="Traeger L.L."/>
            <person name="Sabat G."/>
            <person name="Barrett-Wilt G.A."/>
            <person name="Wells G.B."/>
            <person name="Sussman M.R."/>
        </authorList>
    </citation>
    <scope>NUCLEOTIDE SEQUENCE [LARGE SCALE GENOMIC DNA]</scope>
</reference>
<dbReference type="Pfam" id="PF13445">
    <property type="entry name" value="zf-RING_UBOX"/>
    <property type="match status" value="1"/>
</dbReference>
<keyword evidence="5" id="KW-0812">Transmembrane</keyword>
<dbReference type="InterPro" id="IPR027370">
    <property type="entry name" value="Znf-RING_euk"/>
</dbReference>
<evidence type="ECO:0000313" key="8">
    <source>
        <dbReference type="Proteomes" id="UP000314983"/>
    </source>
</evidence>
<dbReference type="PANTHER" id="PTHR22791:SF30">
    <property type="entry name" value="RING FINGER PROTEIN 223-LIKE"/>
    <property type="match status" value="1"/>
</dbReference>
<dbReference type="SMART" id="SM00184">
    <property type="entry name" value="RING"/>
    <property type="match status" value="1"/>
</dbReference>
<keyword evidence="1" id="KW-0479">Metal-binding</keyword>
<dbReference type="InterPro" id="IPR051435">
    <property type="entry name" value="RING_finger_E3_ubiq-ligases"/>
</dbReference>
<reference evidence="7" key="5">
    <citation type="submission" date="2025-09" db="UniProtKB">
        <authorList>
            <consortium name="Ensembl"/>
        </authorList>
    </citation>
    <scope>IDENTIFICATION</scope>
</reference>
<dbReference type="InterPro" id="IPR013083">
    <property type="entry name" value="Znf_RING/FYVE/PHD"/>
</dbReference>
<keyword evidence="8" id="KW-1185">Reference proteome</keyword>
<dbReference type="PROSITE" id="PS00518">
    <property type="entry name" value="ZF_RING_1"/>
    <property type="match status" value="1"/>
</dbReference>
<reference evidence="7" key="4">
    <citation type="submission" date="2025-08" db="UniProtKB">
        <authorList>
            <consortium name="Ensembl"/>
        </authorList>
    </citation>
    <scope>IDENTIFICATION</scope>
</reference>
<keyword evidence="5" id="KW-0472">Membrane</keyword>
<dbReference type="RefSeq" id="XP_026880947.2">
    <property type="nucleotide sequence ID" value="XM_027025146.2"/>
</dbReference>
<dbReference type="Gene3D" id="3.30.40.10">
    <property type="entry name" value="Zinc/RING finger domain, C3HC4 (zinc finger)"/>
    <property type="match status" value="1"/>
</dbReference>
<reference evidence="7" key="3">
    <citation type="submission" date="2020-05" db="EMBL/GenBank/DDBJ databases">
        <title>Electrophorus electricus (electric eel) genome, fEleEle1, primary haplotype.</title>
        <authorList>
            <person name="Myers G."/>
            <person name="Meyer A."/>
            <person name="Fedrigo O."/>
            <person name="Formenti G."/>
            <person name="Rhie A."/>
            <person name="Tracey A."/>
            <person name="Sims Y."/>
            <person name="Jarvis E.D."/>
        </authorList>
    </citation>
    <scope>NUCLEOTIDE SEQUENCE [LARGE SCALE GENOMIC DNA]</scope>
</reference>
<accession>A0A4W4F469</accession>
<keyword evidence="5" id="KW-1133">Transmembrane helix</keyword>
<dbReference type="GO" id="GO:0016567">
    <property type="term" value="P:protein ubiquitination"/>
    <property type="evidence" value="ECO:0007669"/>
    <property type="project" value="TreeGrafter"/>
</dbReference>
<dbReference type="GeneID" id="113586781"/>
<dbReference type="GO" id="GO:0061630">
    <property type="term" value="F:ubiquitin protein ligase activity"/>
    <property type="evidence" value="ECO:0007669"/>
    <property type="project" value="TreeGrafter"/>
</dbReference>
<evidence type="ECO:0000256" key="1">
    <source>
        <dbReference type="ARBA" id="ARBA00022723"/>
    </source>
</evidence>